<organism evidence="1 2">
    <name type="scientific">Candidatus Phocaeicola faecigallinarum</name>
    <dbReference type="NCBI Taxonomy" id="2838732"/>
    <lineage>
        <taxon>Bacteria</taxon>
        <taxon>Pseudomonadati</taxon>
        <taxon>Bacteroidota</taxon>
        <taxon>Bacteroidia</taxon>
        <taxon>Bacteroidales</taxon>
        <taxon>Bacteroidaceae</taxon>
        <taxon>Phocaeicola</taxon>
    </lineage>
</organism>
<evidence type="ECO:0000313" key="1">
    <source>
        <dbReference type="EMBL" id="MBU3836995.1"/>
    </source>
</evidence>
<dbReference type="Proteomes" id="UP000783796">
    <property type="component" value="Unassembled WGS sequence"/>
</dbReference>
<reference evidence="1" key="2">
    <citation type="submission" date="2021-04" db="EMBL/GenBank/DDBJ databases">
        <authorList>
            <person name="Gilroy R."/>
        </authorList>
    </citation>
    <scope>NUCLEOTIDE SEQUENCE</scope>
    <source>
        <strain evidence="1">G4-2901</strain>
    </source>
</reference>
<proteinExistence type="predicted"/>
<gene>
    <name evidence="1" type="ORF">H9777_01440</name>
</gene>
<sequence>MSQYILMFTAVVRMRYDEGSLVMSHYLYFRQLVKLLYREVEEIDREMGLKK</sequence>
<protein>
    <submittedName>
        <fullName evidence="1">Uncharacterized protein</fullName>
    </submittedName>
</protein>
<accession>A0A948T9L4</accession>
<reference evidence="1" key="1">
    <citation type="journal article" date="2021" name="PeerJ">
        <title>Extensive microbial diversity within the chicken gut microbiome revealed by metagenomics and culture.</title>
        <authorList>
            <person name="Gilroy R."/>
            <person name="Ravi A."/>
            <person name="Getino M."/>
            <person name="Pursley I."/>
            <person name="Horton D.L."/>
            <person name="Alikhan N.F."/>
            <person name="Baker D."/>
            <person name="Gharbi K."/>
            <person name="Hall N."/>
            <person name="Watson M."/>
            <person name="Adriaenssens E.M."/>
            <person name="Foster-Nyarko E."/>
            <person name="Jarju S."/>
            <person name="Secka A."/>
            <person name="Antonio M."/>
            <person name="Oren A."/>
            <person name="Chaudhuri R.R."/>
            <person name="La Ragione R."/>
            <person name="Hildebrand F."/>
            <person name="Pallen M.J."/>
        </authorList>
    </citation>
    <scope>NUCLEOTIDE SEQUENCE</scope>
    <source>
        <strain evidence="1">G4-2901</strain>
    </source>
</reference>
<dbReference type="AlphaFoldDB" id="A0A948T9L4"/>
<dbReference type="EMBL" id="JAHLFW010000009">
    <property type="protein sequence ID" value="MBU3836995.1"/>
    <property type="molecule type" value="Genomic_DNA"/>
</dbReference>
<comment type="caution">
    <text evidence="1">The sequence shown here is derived from an EMBL/GenBank/DDBJ whole genome shotgun (WGS) entry which is preliminary data.</text>
</comment>
<evidence type="ECO:0000313" key="2">
    <source>
        <dbReference type="Proteomes" id="UP000783796"/>
    </source>
</evidence>
<name>A0A948T9L4_9BACT</name>